<dbReference type="GO" id="GO:0015889">
    <property type="term" value="P:cobalamin transport"/>
    <property type="evidence" value="ECO:0007669"/>
    <property type="project" value="TreeGrafter"/>
</dbReference>
<dbReference type="PANTHER" id="PTHR10559:SF18">
    <property type="entry name" value="TRANSCOBALAMIN II"/>
    <property type="match status" value="1"/>
</dbReference>
<dbReference type="EMBL" id="JASPKY010000283">
    <property type="protein sequence ID" value="KAK9711209.1"/>
    <property type="molecule type" value="Genomic_DNA"/>
</dbReference>
<evidence type="ECO:0000313" key="2">
    <source>
        <dbReference type="Proteomes" id="UP001458880"/>
    </source>
</evidence>
<keyword evidence="2" id="KW-1185">Reference proteome</keyword>
<gene>
    <name evidence="1" type="ORF">QE152_g25591</name>
</gene>
<dbReference type="GO" id="GO:0031419">
    <property type="term" value="F:cobalamin binding"/>
    <property type="evidence" value="ECO:0007669"/>
    <property type="project" value="TreeGrafter"/>
</dbReference>
<comment type="caution">
    <text evidence="1">The sequence shown here is derived from an EMBL/GenBank/DDBJ whole genome shotgun (WGS) entry which is preliminary data.</text>
</comment>
<reference evidence="1 2" key="1">
    <citation type="journal article" date="2024" name="BMC Genomics">
        <title>De novo assembly and annotation of Popillia japonica's genome with initial clues to its potential as an invasive pest.</title>
        <authorList>
            <person name="Cucini C."/>
            <person name="Boschi S."/>
            <person name="Funari R."/>
            <person name="Cardaioli E."/>
            <person name="Iannotti N."/>
            <person name="Marturano G."/>
            <person name="Paoli F."/>
            <person name="Bruttini M."/>
            <person name="Carapelli A."/>
            <person name="Frati F."/>
            <person name="Nardi F."/>
        </authorList>
    </citation>
    <scope>NUCLEOTIDE SEQUENCE [LARGE SCALE GENOMIC DNA]</scope>
    <source>
        <strain evidence="1">DMR45628</strain>
    </source>
</reference>
<organism evidence="1 2">
    <name type="scientific">Popillia japonica</name>
    <name type="common">Japanese beetle</name>
    <dbReference type="NCBI Taxonomy" id="7064"/>
    <lineage>
        <taxon>Eukaryota</taxon>
        <taxon>Metazoa</taxon>
        <taxon>Ecdysozoa</taxon>
        <taxon>Arthropoda</taxon>
        <taxon>Hexapoda</taxon>
        <taxon>Insecta</taxon>
        <taxon>Pterygota</taxon>
        <taxon>Neoptera</taxon>
        <taxon>Endopterygota</taxon>
        <taxon>Coleoptera</taxon>
        <taxon>Polyphaga</taxon>
        <taxon>Scarabaeiformia</taxon>
        <taxon>Scarabaeidae</taxon>
        <taxon>Rutelinae</taxon>
        <taxon>Popillia</taxon>
    </lineage>
</organism>
<proteinExistence type="predicted"/>
<dbReference type="InterPro" id="IPR008930">
    <property type="entry name" value="Terpenoid_cyclase/PrenylTrfase"/>
</dbReference>
<name>A0AAW1K2A1_POPJA</name>
<sequence>MTFTIERHYDIKFMGAVSSNFTKILALHDAHDINALWNKTAAVSFIESKQDPDGAFTDPGLTAEVILALSSKGLGAIRNLDCGKLDTDYENHVDLDGLTKSLQYHGNDSDPRNVTITYTLWVGTNITENYTLAITAPRNSSFYNIMQMAMEADPKFSFEASEWPNGHYVHTLAGYKEEPMGYHYWLLYRLPEVPDPLAPPANHMVAPVGVDDLLIEEGDHYLFWYKKL</sequence>
<dbReference type="Gene3D" id="1.50.10.20">
    <property type="match status" value="1"/>
</dbReference>
<evidence type="ECO:0000313" key="1">
    <source>
        <dbReference type="EMBL" id="KAK9711209.1"/>
    </source>
</evidence>
<dbReference type="PANTHER" id="PTHR10559">
    <property type="entry name" value="TRANSCOBALAMIN-1/GASTRIC INTRINSIC FACTOR"/>
    <property type="match status" value="1"/>
</dbReference>
<protein>
    <submittedName>
        <fullName evidence="1">Uncharacterized protein</fullName>
    </submittedName>
</protein>
<dbReference type="GO" id="GO:0005615">
    <property type="term" value="C:extracellular space"/>
    <property type="evidence" value="ECO:0007669"/>
    <property type="project" value="TreeGrafter"/>
</dbReference>
<dbReference type="InterPro" id="IPR051588">
    <property type="entry name" value="Cobalamin_Transport"/>
</dbReference>
<dbReference type="AlphaFoldDB" id="A0AAW1K2A1"/>
<dbReference type="Gene3D" id="2.170.130.30">
    <property type="match status" value="1"/>
</dbReference>
<dbReference type="Proteomes" id="UP001458880">
    <property type="component" value="Unassembled WGS sequence"/>
</dbReference>
<dbReference type="SUPFAM" id="SSF48239">
    <property type="entry name" value="Terpenoid cyclases/Protein prenyltransferases"/>
    <property type="match status" value="1"/>
</dbReference>
<accession>A0AAW1K2A1</accession>